<evidence type="ECO:0000259" key="1">
    <source>
        <dbReference type="Pfam" id="PF00144"/>
    </source>
</evidence>
<dbReference type="Gene3D" id="3.40.710.10">
    <property type="entry name" value="DD-peptidase/beta-lactamase superfamily"/>
    <property type="match status" value="1"/>
</dbReference>
<accession>A0A915DSZ4</accession>
<feature type="domain" description="Beta-lactamase-related" evidence="1">
    <location>
        <begin position="31"/>
        <end position="192"/>
    </location>
</feature>
<evidence type="ECO:0000313" key="3">
    <source>
        <dbReference type="WBParaSite" id="jg2333"/>
    </source>
</evidence>
<dbReference type="AlphaFoldDB" id="A0A915DSZ4"/>
<dbReference type="SUPFAM" id="SSF56601">
    <property type="entry name" value="beta-lactamase/transpeptidase-like"/>
    <property type="match status" value="1"/>
</dbReference>
<dbReference type="PANTHER" id="PTHR43319:SF3">
    <property type="entry name" value="BETA-LACTAMASE-RELATED DOMAIN-CONTAINING PROTEIN"/>
    <property type="match status" value="1"/>
</dbReference>
<reference evidence="3" key="1">
    <citation type="submission" date="2022-11" db="UniProtKB">
        <authorList>
            <consortium name="WormBaseParasite"/>
        </authorList>
    </citation>
    <scope>IDENTIFICATION</scope>
</reference>
<keyword evidence="2" id="KW-1185">Reference proteome</keyword>
<evidence type="ECO:0000313" key="2">
    <source>
        <dbReference type="Proteomes" id="UP000887574"/>
    </source>
</evidence>
<protein>
    <submittedName>
        <fullName evidence="3">Beta-lactamase-related domain-containing protein</fullName>
    </submittedName>
</protein>
<name>A0A915DSZ4_9BILA</name>
<dbReference type="WBParaSite" id="jg2333">
    <property type="protein sequence ID" value="jg2333"/>
    <property type="gene ID" value="jg2333"/>
</dbReference>
<proteinExistence type="predicted"/>
<dbReference type="InterPro" id="IPR012338">
    <property type="entry name" value="Beta-lactam/transpept-like"/>
</dbReference>
<dbReference type="PANTHER" id="PTHR43319">
    <property type="entry name" value="BETA-LACTAMASE-RELATED"/>
    <property type="match status" value="1"/>
</dbReference>
<dbReference type="Proteomes" id="UP000887574">
    <property type="component" value="Unplaced"/>
</dbReference>
<dbReference type="Pfam" id="PF00144">
    <property type="entry name" value="Beta-lactamase"/>
    <property type="match status" value="1"/>
</dbReference>
<dbReference type="InterPro" id="IPR001466">
    <property type="entry name" value="Beta-lactam-related"/>
</dbReference>
<organism evidence="2 3">
    <name type="scientific">Ditylenchus dipsaci</name>
    <dbReference type="NCBI Taxonomy" id="166011"/>
    <lineage>
        <taxon>Eukaryota</taxon>
        <taxon>Metazoa</taxon>
        <taxon>Ecdysozoa</taxon>
        <taxon>Nematoda</taxon>
        <taxon>Chromadorea</taxon>
        <taxon>Rhabditida</taxon>
        <taxon>Tylenchina</taxon>
        <taxon>Tylenchomorpha</taxon>
        <taxon>Sphaerularioidea</taxon>
        <taxon>Anguinidae</taxon>
        <taxon>Anguininae</taxon>
        <taxon>Ditylenchus</taxon>
    </lineage>
</organism>
<sequence length="336" mass="37928">MSRHALIRRHYGRRFEKKVSVGSLDEIRSVNRLWTADTMTCVFSITKLIASLVIAKLVSDGKLSYSDKVVKYWPEFGKWFKHMVTVEDLINHKAGLIGFCKPIELDQANDLDLYSSIIEESVPYWEPCTGNGYHAVTYGFLLDQLVRRVDEKGRTVAQYHKEEVLSQDLSEFFIGLPGEKFHQVARITNPTRYENILALLSHPLTFMITLFKQLTGQLKLLNISAFSIPYLAVLGCGDMKYNNPRVLRTANMACTGVATARGVAQAAMDFFKYACSIIGRYPVASREKTAIAAPTEDEADVLMKLKLNRGHGFIYSPHPTNQGKWLLLAMGYGEMD</sequence>
<dbReference type="InterPro" id="IPR052907">
    <property type="entry name" value="Beta-lactamase/esterase"/>
</dbReference>